<evidence type="ECO:0000313" key="2">
    <source>
        <dbReference type="EMBL" id="KOG07027.1"/>
    </source>
</evidence>
<name>A0A0L8IZQ2_STRVR</name>
<dbReference type="Proteomes" id="UP000037023">
    <property type="component" value="Unassembled WGS sequence"/>
</dbReference>
<dbReference type="AlphaFoldDB" id="A0A0L8IZQ2"/>
<feature type="compositionally biased region" description="Basic residues" evidence="1">
    <location>
        <begin position="96"/>
        <end position="114"/>
    </location>
</feature>
<accession>A0A0L8IZQ2</accession>
<evidence type="ECO:0000313" key="3">
    <source>
        <dbReference type="Proteomes" id="UP000037023"/>
    </source>
</evidence>
<reference evidence="2 3" key="1">
    <citation type="submission" date="2015-06" db="EMBL/GenBank/DDBJ databases">
        <authorList>
            <person name="Hoefler B.C."/>
            <person name="Straight P.D."/>
        </authorList>
    </citation>
    <scope>NUCLEOTIDE SEQUENCE [LARGE SCALE GENOMIC DNA]</scope>
    <source>
        <strain evidence="2 3">NRRL 3427</strain>
    </source>
</reference>
<feature type="region of interest" description="Disordered" evidence="1">
    <location>
        <begin position="70"/>
        <end position="114"/>
    </location>
</feature>
<comment type="caution">
    <text evidence="2">The sequence shown here is derived from an EMBL/GenBank/DDBJ whole genome shotgun (WGS) entry which is preliminary data.</text>
</comment>
<dbReference type="EMBL" id="LGUP01000419">
    <property type="protein sequence ID" value="KOG07027.1"/>
    <property type="molecule type" value="Genomic_DNA"/>
</dbReference>
<dbReference type="PATRIC" id="fig|1938.6.peg.8855"/>
<protein>
    <submittedName>
        <fullName evidence="2">Uncharacterized protein</fullName>
    </submittedName>
</protein>
<organism evidence="2 3">
    <name type="scientific">Streptomyces viridochromogenes</name>
    <dbReference type="NCBI Taxonomy" id="1938"/>
    <lineage>
        <taxon>Bacteria</taxon>
        <taxon>Bacillati</taxon>
        <taxon>Actinomycetota</taxon>
        <taxon>Actinomycetes</taxon>
        <taxon>Kitasatosporales</taxon>
        <taxon>Streptomycetaceae</taxon>
        <taxon>Streptomyces</taxon>
    </lineage>
</organism>
<sequence length="114" mass="12062">MPAVDAVAAYAGAWIGRAALDATLRGHLARPRRPPGGSPALPARALDRFGPVTGLPAALQLRPDRAGLLASSAPDVAEAPRQETRSRPASSTAPPRKSRTRRPRRLRRPASTHP</sequence>
<proteinExistence type="predicted"/>
<evidence type="ECO:0000256" key="1">
    <source>
        <dbReference type="SAM" id="MobiDB-lite"/>
    </source>
</evidence>
<gene>
    <name evidence="2" type="ORF">ADK34_41120</name>
</gene>